<reference evidence="2 3" key="2">
    <citation type="submission" date="2013-02" db="EMBL/GenBank/DDBJ databases">
        <title>The Genome Sequence of Plasmodium falciparum MaliPS096_E11.</title>
        <authorList>
            <consortium name="The Broad Institute Genome Sequencing Platform"/>
            <consortium name="The Broad Institute Genome Sequencing Center for Infectious Disease"/>
            <person name="Neafsey D."/>
            <person name="Cheeseman I."/>
            <person name="Volkman S."/>
            <person name="Adams J."/>
            <person name="Walker B."/>
            <person name="Young S.K."/>
            <person name="Zeng Q."/>
            <person name="Gargeya S."/>
            <person name="Fitzgerald M."/>
            <person name="Haas B."/>
            <person name="Abouelleil A."/>
            <person name="Alvarado L."/>
            <person name="Arachchi H.M."/>
            <person name="Berlin A.M."/>
            <person name="Chapman S.B."/>
            <person name="Dewar J."/>
            <person name="Goldberg J."/>
            <person name="Griggs A."/>
            <person name="Gujja S."/>
            <person name="Hansen M."/>
            <person name="Howarth C."/>
            <person name="Imamovic A."/>
            <person name="Larimer J."/>
            <person name="McCowan C."/>
            <person name="Murphy C."/>
            <person name="Neiman D."/>
            <person name="Pearson M."/>
            <person name="Priest M."/>
            <person name="Roberts A."/>
            <person name="Saif S."/>
            <person name="Shea T."/>
            <person name="Sisk P."/>
            <person name="Sykes S."/>
            <person name="Wortman J."/>
            <person name="Nusbaum C."/>
            <person name="Birren B."/>
        </authorList>
    </citation>
    <scope>NUCLEOTIDE SEQUENCE [LARGE SCALE GENOMIC DNA]</scope>
    <source>
        <strain evidence="2 3">MaliPS096_E11</strain>
    </source>
</reference>
<organism evidence="2 3">
    <name type="scientific">Plasmodium falciparum MaliPS096_E11</name>
    <dbReference type="NCBI Taxonomy" id="1036727"/>
    <lineage>
        <taxon>Eukaryota</taxon>
        <taxon>Sar</taxon>
        <taxon>Alveolata</taxon>
        <taxon>Apicomplexa</taxon>
        <taxon>Aconoidasida</taxon>
        <taxon>Haemosporida</taxon>
        <taxon>Plasmodiidae</taxon>
        <taxon>Plasmodium</taxon>
        <taxon>Plasmodium (Laverania)</taxon>
    </lineage>
</organism>
<dbReference type="GO" id="GO:0061630">
    <property type="term" value="F:ubiquitin protein ligase activity"/>
    <property type="evidence" value="ECO:0007669"/>
    <property type="project" value="TreeGrafter"/>
</dbReference>
<gene>
    <name evidence="2" type="ORF">PFMALIP_01838</name>
</gene>
<evidence type="ECO:0000256" key="1">
    <source>
        <dbReference type="SAM" id="MobiDB-lite"/>
    </source>
</evidence>
<sequence length="535" mass="63335">MNKKNIKGNIKKKRTQNIHGDTQTNSYNDNTKPQSKGKQKVNTLNNESNTYIHNKELCKLNNKNYNKFAHVEKKEQKCYSENMYTHNNIYDDHLNSYDHMDDSSISSGSYLYEDYIKNVSLRQQENKSLNIRVKDNSKDRYMDNQNVLDLLHVNNDINNNNIISNINNNINGNDYNCCHKKNSLNYYNFLHTDKLLSSYNKMYHYIKKNLKKKKKIHTYSILIFFKTQIYADMFYKKFHCRNLSSFMCRNVSQKNVKNFYDNWYIYCAFVNLIYYILNYKENIENVGTNQSTRGYILNKNVSSGMSSDTYDDISDDIYDDISDDIYDDISDDIYDDIYDDISNNLRDNVGIPCAEKEMPSKYLNTSNRKINMKDHIYSSQLFNINKYEKFIKSIIIDTKICISTCLLCMELLDNDIFLLLTRNEKICINKKRNNNYYEYINLSCNVCTLIFFYDISSKLFNSDFCDILKTKNLNQQQFVGYLENLIFLSKDNMLVGQNENNDKTNGGDKTNRGDKTNQYIPKQKRRCYIKSVILK</sequence>
<dbReference type="OrthoDB" id="273556at2759"/>
<evidence type="ECO:0000313" key="2">
    <source>
        <dbReference type="EMBL" id="ETW50150.1"/>
    </source>
</evidence>
<evidence type="ECO:0000313" key="3">
    <source>
        <dbReference type="Proteomes" id="UP000030699"/>
    </source>
</evidence>
<reference evidence="2 3" key="1">
    <citation type="submission" date="2013-02" db="EMBL/GenBank/DDBJ databases">
        <title>The Genome Annotation of Plasmodium falciparum MaliPS096_E11.</title>
        <authorList>
            <consortium name="The Broad Institute Genome Sequencing Platform"/>
            <consortium name="The Broad Institute Genome Sequencing Center for Infectious Disease"/>
            <person name="Neafsey D."/>
            <person name="Hoffman S."/>
            <person name="Volkman S."/>
            <person name="Rosenthal P."/>
            <person name="Walker B."/>
            <person name="Young S.K."/>
            <person name="Zeng Q."/>
            <person name="Gargeya S."/>
            <person name="Fitzgerald M."/>
            <person name="Haas B."/>
            <person name="Abouelleil A."/>
            <person name="Allen A.W."/>
            <person name="Alvarado L."/>
            <person name="Arachchi H.M."/>
            <person name="Berlin A.M."/>
            <person name="Chapman S.B."/>
            <person name="Gainer-Dewar J."/>
            <person name="Goldberg J."/>
            <person name="Griggs A."/>
            <person name="Gujja S."/>
            <person name="Hansen M."/>
            <person name="Howarth C."/>
            <person name="Imamovic A."/>
            <person name="Ireland A."/>
            <person name="Larimer J."/>
            <person name="McCowan C."/>
            <person name="Murphy C."/>
            <person name="Pearson M."/>
            <person name="Poon T.W."/>
            <person name="Priest M."/>
            <person name="Roberts A."/>
            <person name="Saif S."/>
            <person name="Shea T."/>
            <person name="Sisk P."/>
            <person name="Sykes S."/>
            <person name="Wortman J."/>
            <person name="Nusbaum C."/>
            <person name="Birren B."/>
        </authorList>
    </citation>
    <scope>NUCLEOTIDE SEQUENCE [LARGE SCALE GENOMIC DNA]</scope>
    <source>
        <strain evidence="2 3">MaliPS096_E11</strain>
    </source>
</reference>
<accession>A0A024WTU0</accession>
<dbReference type="GO" id="GO:0007265">
    <property type="term" value="P:Ras protein signal transduction"/>
    <property type="evidence" value="ECO:0007669"/>
    <property type="project" value="TreeGrafter"/>
</dbReference>
<dbReference type="Proteomes" id="UP000030699">
    <property type="component" value="Unassembled WGS sequence"/>
</dbReference>
<dbReference type="PANTHER" id="PTHR24007">
    <property type="entry name" value="BRCA1-ASSOCIATED PROTEIN"/>
    <property type="match status" value="1"/>
</dbReference>
<feature type="compositionally biased region" description="Polar residues" evidence="1">
    <location>
        <begin position="17"/>
        <end position="41"/>
    </location>
</feature>
<protein>
    <submittedName>
        <fullName evidence="2">Uncharacterized protein</fullName>
    </submittedName>
</protein>
<dbReference type="AlphaFoldDB" id="A0A024WTU0"/>
<feature type="compositionally biased region" description="Basic residues" evidence="1">
    <location>
        <begin position="1"/>
        <end position="16"/>
    </location>
</feature>
<dbReference type="EMBL" id="KI925528">
    <property type="protein sequence ID" value="ETW50150.1"/>
    <property type="molecule type" value="Genomic_DNA"/>
</dbReference>
<dbReference type="GO" id="GO:0016567">
    <property type="term" value="P:protein ubiquitination"/>
    <property type="evidence" value="ECO:0007669"/>
    <property type="project" value="TreeGrafter"/>
</dbReference>
<dbReference type="PANTHER" id="PTHR24007:SF7">
    <property type="entry name" value="BRCA1-ASSOCIATED PROTEIN"/>
    <property type="match status" value="1"/>
</dbReference>
<proteinExistence type="predicted"/>
<name>A0A024WTU0_PLAFA</name>
<feature type="region of interest" description="Disordered" evidence="1">
    <location>
        <begin position="1"/>
        <end position="41"/>
    </location>
</feature>
<dbReference type="GO" id="GO:0005737">
    <property type="term" value="C:cytoplasm"/>
    <property type="evidence" value="ECO:0007669"/>
    <property type="project" value="TreeGrafter"/>
</dbReference>